<dbReference type="SUPFAM" id="SSF50022">
    <property type="entry name" value="ISP domain"/>
    <property type="match status" value="1"/>
</dbReference>
<evidence type="ECO:0000256" key="6">
    <source>
        <dbReference type="ARBA" id="ARBA00023063"/>
    </source>
</evidence>
<dbReference type="AlphaFoldDB" id="A0A0M4FJT4"/>
<dbReference type="GO" id="GO:0004497">
    <property type="term" value="F:monooxygenase activity"/>
    <property type="evidence" value="ECO:0007669"/>
    <property type="project" value="UniProtKB-ARBA"/>
</dbReference>
<dbReference type="GO" id="GO:0046872">
    <property type="term" value="F:metal ion binding"/>
    <property type="evidence" value="ECO:0007669"/>
    <property type="project" value="UniProtKB-KW"/>
</dbReference>
<reference evidence="9" key="1">
    <citation type="submission" date="2015-08" db="EMBL/GenBank/DDBJ databases">
        <title>Genome sequencing project for genomic taxonomy and phylogenomics of Bacillus-like bacteria.</title>
        <authorList>
            <person name="Liu B."/>
            <person name="Wang J."/>
            <person name="Zhu Y."/>
            <person name="Liu G."/>
            <person name="Chen Q."/>
            <person name="Chen Z."/>
            <person name="Lan J."/>
            <person name="Che J."/>
            <person name="Ge C."/>
            <person name="Shi H."/>
            <person name="Pan Z."/>
            <person name="Liu X."/>
        </authorList>
    </citation>
    <scope>NUCLEOTIDE SEQUENCE [LARGE SCALE GENOMIC DNA]</scope>
    <source>
        <strain evidence="9">FJAT-4402</strain>
    </source>
</reference>
<sequence>MMGVKTQVKVGVVNDFVVDVGKVVEVQGIALAVFRLSNGRFKAVENRCPHKEGPLAEGIVSGEFVFCPLHDWKIDLEGGQVQAPDHGCVKTYKVAVEGDDVYILT</sequence>
<dbReference type="GO" id="GO:0008942">
    <property type="term" value="F:nitrite reductase [NAD(P)H] activity"/>
    <property type="evidence" value="ECO:0007669"/>
    <property type="project" value="InterPro"/>
</dbReference>
<dbReference type="GO" id="GO:0042128">
    <property type="term" value="P:nitrate assimilation"/>
    <property type="evidence" value="ECO:0007669"/>
    <property type="project" value="UniProtKB-KW"/>
</dbReference>
<dbReference type="RefSeq" id="WP_053605286.1">
    <property type="nucleotide sequence ID" value="NZ_CP012600.1"/>
</dbReference>
<name>A0A0M4FJT4_9BACI</name>
<dbReference type="Gene3D" id="2.102.10.10">
    <property type="entry name" value="Rieske [2Fe-2S] iron-sulphur domain"/>
    <property type="match status" value="1"/>
</dbReference>
<accession>A0A0M4FJT4</accession>
<dbReference type="InterPro" id="IPR017941">
    <property type="entry name" value="Rieske_2Fe-2S"/>
</dbReference>
<dbReference type="PANTHER" id="PTHR21496">
    <property type="entry name" value="FERREDOXIN-RELATED"/>
    <property type="match status" value="1"/>
</dbReference>
<evidence type="ECO:0000313" key="9">
    <source>
        <dbReference type="Proteomes" id="UP000067625"/>
    </source>
</evidence>
<keyword evidence="5" id="KW-0411">Iron-sulfur</keyword>
<proteinExistence type="predicted"/>
<protein>
    <submittedName>
        <fullName evidence="8">Nitrite reductase</fullName>
    </submittedName>
</protein>
<dbReference type="CDD" id="cd03530">
    <property type="entry name" value="Rieske_NirD_small_Bacillus"/>
    <property type="match status" value="1"/>
</dbReference>
<reference evidence="8 9" key="2">
    <citation type="journal article" date="2016" name="Int. J. Syst. Evol. Microbiol.">
        <title>Bacillus gobiensis sp. nov., isolated from a soil sample.</title>
        <authorList>
            <person name="Liu B."/>
            <person name="Liu G.H."/>
            <person name="Cetin S."/>
            <person name="Schumann P."/>
            <person name="Pan Z.Z."/>
            <person name="Chen Q.Q."/>
        </authorList>
    </citation>
    <scope>NUCLEOTIDE SEQUENCE [LARGE SCALE GENOMIC DNA]</scope>
    <source>
        <strain evidence="8 9">FJAT-4402</strain>
    </source>
</reference>
<feature type="domain" description="Rieske" evidence="7">
    <location>
        <begin position="8"/>
        <end position="103"/>
    </location>
</feature>
<dbReference type="PATRIC" id="fig|1441095.3.peg.4247"/>
<keyword evidence="3" id="KW-0560">Oxidoreductase</keyword>
<keyword evidence="6" id="KW-0534">Nitrate assimilation</keyword>
<dbReference type="EMBL" id="CP012600">
    <property type="protein sequence ID" value="ALC83437.1"/>
    <property type="molecule type" value="Genomic_DNA"/>
</dbReference>
<dbReference type="Proteomes" id="UP000067625">
    <property type="component" value="Chromosome"/>
</dbReference>
<evidence type="ECO:0000313" key="8">
    <source>
        <dbReference type="EMBL" id="ALC83437.1"/>
    </source>
</evidence>
<gene>
    <name evidence="8" type="ORF">AM592_19230</name>
</gene>
<evidence type="ECO:0000256" key="1">
    <source>
        <dbReference type="ARBA" id="ARBA00022714"/>
    </source>
</evidence>
<dbReference type="STRING" id="1441095.AM592_19230"/>
<dbReference type="NCBIfam" id="TIGR02378">
    <property type="entry name" value="nirD_assim_sml"/>
    <property type="match status" value="1"/>
</dbReference>
<dbReference type="PANTHER" id="PTHR21496:SF23">
    <property type="entry name" value="3-PHENYLPROPIONATE_CINNAMIC ACID DIOXYGENASE FERREDOXIN SUBUNIT"/>
    <property type="match status" value="1"/>
</dbReference>
<keyword evidence="1" id="KW-0001">2Fe-2S</keyword>
<dbReference type="GO" id="GO:0016705">
    <property type="term" value="F:oxidoreductase activity, acting on paired donors, with incorporation or reduction of molecular oxygen"/>
    <property type="evidence" value="ECO:0007669"/>
    <property type="project" value="UniProtKB-ARBA"/>
</dbReference>
<dbReference type="InterPro" id="IPR012748">
    <property type="entry name" value="Rieske-like_NirD"/>
</dbReference>
<evidence type="ECO:0000256" key="3">
    <source>
        <dbReference type="ARBA" id="ARBA00023002"/>
    </source>
</evidence>
<organism evidence="8 9">
    <name type="scientific">Bacillus gobiensis</name>
    <dbReference type="NCBI Taxonomy" id="1441095"/>
    <lineage>
        <taxon>Bacteria</taxon>
        <taxon>Bacillati</taxon>
        <taxon>Bacillota</taxon>
        <taxon>Bacilli</taxon>
        <taxon>Bacillales</taxon>
        <taxon>Bacillaceae</taxon>
        <taxon>Bacillus</taxon>
    </lineage>
</organism>
<evidence type="ECO:0000256" key="4">
    <source>
        <dbReference type="ARBA" id="ARBA00023004"/>
    </source>
</evidence>
<evidence type="ECO:0000256" key="2">
    <source>
        <dbReference type="ARBA" id="ARBA00022723"/>
    </source>
</evidence>
<keyword evidence="4" id="KW-0408">Iron</keyword>
<dbReference type="FunFam" id="2.102.10.10:FF:000013">
    <property type="entry name" value="Nitrite reductase [NAD(P)H], small subunit"/>
    <property type="match status" value="1"/>
</dbReference>
<evidence type="ECO:0000256" key="5">
    <source>
        <dbReference type="ARBA" id="ARBA00023014"/>
    </source>
</evidence>
<dbReference type="PROSITE" id="PS51296">
    <property type="entry name" value="RIESKE"/>
    <property type="match status" value="1"/>
</dbReference>
<dbReference type="InterPro" id="IPR036922">
    <property type="entry name" value="Rieske_2Fe-2S_sf"/>
</dbReference>
<evidence type="ECO:0000259" key="7">
    <source>
        <dbReference type="PROSITE" id="PS51296"/>
    </source>
</evidence>
<dbReference type="Pfam" id="PF00355">
    <property type="entry name" value="Rieske"/>
    <property type="match status" value="1"/>
</dbReference>
<keyword evidence="9" id="KW-1185">Reference proteome</keyword>
<dbReference type="GO" id="GO:0051537">
    <property type="term" value="F:2 iron, 2 sulfur cluster binding"/>
    <property type="evidence" value="ECO:0007669"/>
    <property type="project" value="UniProtKB-KW"/>
</dbReference>
<keyword evidence="2" id="KW-0479">Metal-binding</keyword>